<dbReference type="HAMAP" id="MF_00370">
    <property type="entry name" value="Shik_kinase_arch"/>
    <property type="match status" value="1"/>
</dbReference>
<dbReference type="EC" id="2.7.1.71" evidence="4 14"/>
<keyword evidence="18" id="KW-1185">Reference proteome</keyword>
<dbReference type="EMBL" id="CBTY010000001">
    <property type="protein sequence ID" value="CDI04886.1"/>
    <property type="molecule type" value="Genomic_DNA"/>
</dbReference>
<dbReference type="InterPro" id="IPR036554">
    <property type="entry name" value="GHMP_kinase_C_sf"/>
</dbReference>
<gene>
    <name evidence="14" type="primary">aroK</name>
    <name evidence="17" type="ORF">NITUZ_10081</name>
</gene>
<dbReference type="GO" id="GO:0008652">
    <property type="term" value="P:amino acid biosynthetic process"/>
    <property type="evidence" value="ECO:0007669"/>
    <property type="project" value="UniProtKB-KW"/>
</dbReference>
<dbReference type="PANTHER" id="PTHR20861">
    <property type="entry name" value="HOMOSERINE/4-DIPHOSPHOCYTIDYL-2-C-METHYL-D-ERYTHRITOL KINASE"/>
    <property type="match status" value="1"/>
</dbReference>
<feature type="binding site" evidence="14">
    <location>
        <begin position="84"/>
        <end position="94"/>
    </location>
    <ligand>
        <name>ATP</name>
        <dbReference type="ChEBI" id="CHEBI:30616"/>
    </ligand>
</feature>
<dbReference type="Gene3D" id="3.30.70.890">
    <property type="entry name" value="GHMP kinase, C-terminal domain"/>
    <property type="match status" value="1"/>
</dbReference>
<evidence type="ECO:0000313" key="17">
    <source>
        <dbReference type="EMBL" id="CDI04886.1"/>
    </source>
</evidence>
<evidence type="ECO:0000256" key="8">
    <source>
        <dbReference type="ARBA" id="ARBA00022679"/>
    </source>
</evidence>
<proteinExistence type="inferred from homology"/>
<name>V6AQ99_9ARCH</name>
<reference evidence="17 18" key="1">
    <citation type="journal article" date="2013" name="PLoS ONE">
        <title>Enrichment and Genome Sequence of the Group I.1a Ammonia-Oxidizing Archaeon ?Ca. Nitrosotenuis uzonensis? Representing a Clade Globally.</title>
        <authorList>
            <person name="Lebedeva E.V."/>
            <person name="Hatzenpichler R."/>
            <person name="Pelletier E."/>
            <person name="Schuster N."/>
            <person name="Hauzmayer S."/>
            <person name="Bulaev A."/>
            <person name="Grigor'eva N.V."/>
            <person name="Galushko A."/>
            <person name="Schmid M."/>
            <person name="Palatinszky M."/>
            <person name="Le Paslier D."/>
            <person name="Daims H."/>
            <person name="Wagner M."/>
        </authorList>
    </citation>
    <scope>NUCLEOTIDE SEQUENCE [LARGE SCALE GENOMIC DNA]</scope>
    <source>
        <strain evidence="17 18">N4</strain>
    </source>
</reference>
<evidence type="ECO:0000256" key="13">
    <source>
        <dbReference type="ARBA" id="ARBA00048567"/>
    </source>
</evidence>
<dbReference type="InterPro" id="IPR014721">
    <property type="entry name" value="Ribsml_uS5_D2-typ_fold_subgr"/>
</dbReference>
<feature type="domain" description="GHMP kinase C-terminal" evidence="16">
    <location>
        <begin position="225"/>
        <end position="261"/>
    </location>
</feature>
<evidence type="ECO:0000256" key="1">
    <source>
        <dbReference type="ARBA" id="ARBA00004496"/>
    </source>
</evidence>
<comment type="caution">
    <text evidence="17">The sequence shown here is derived from an EMBL/GenBank/DDBJ whole genome shotgun (WGS) entry which is preliminary data.</text>
</comment>
<feature type="domain" description="GHMP kinase N-terminal" evidence="15">
    <location>
        <begin position="68"/>
        <end position="145"/>
    </location>
</feature>
<dbReference type="InterPro" id="IPR020568">
    <property type="entry name" value="Ribosomal_Su5_D2-typ_SF"/>
</dbReference>
<dbReference type="SUPFAM" id="SSF55060">
    <property type="entry name" value="GHMP Kinase, C-terminal domain"/>
    <property type="match status" value="1"/>
</dbReference>
<evidence type="ECO:0000259" key="15">
    <source>
        <dbReference type="Pfam" id="PF00288"/>
    </source>
</evidence>
<comment type="similarity">
    <text evidence="3 14">Belongs to the GHMP kinase family. Archaeal shikimate kinase subfamily.</text>
</comment>
<dbReference type="PANTHER" id="PTHR20861:SF3">
    <property type="entry name" value="SHIKIMATE KINASE"/>
    <property type="match status" value="1"/>
</dbReference>
<dbReference type="UniPathway" id="UPA00053">
    <property type="reaction ID" value="UER00088"/>
</dbReference>
<keyword evidence="10 14" id="KW-0418">Kinase</keyword>
<evidence type="ECO:0000256" key="4">
    <source>
        <dbReference type="ARBA" id="ARBA00012154"/>
    </source>
</evidence>
<dbReference type="PIRSF" id="PIRSF005758">
    <property type="entry name" value="Shikimt_kin_arch"/>
    <property type="match status" value="1"/>
</dbReference>
<keyword evidence="12 14" id="KW-0057">Aromatic amino acid biosynthesis</keyword>
<evidence type="ECO:0000256" key="12">
    <source>
        <dbReference type="ARBA" id="ARBA00023141"/>
    </source>
</evidence>
<dbReference type="SUPFAM" id="SSF54211">
    <property type="entry name" value="Ribosomal protein S5 domain 2-like"/>
    <property type="match status" value="1"/>
</dbReference>
<evidence type="ECO:0000256" key="9">
    <source>
        <dbReference type="ARBA" id="ARBA00022741"/>
    </source>
</evidence>
<evidence type="ECO:0000256" key="3">
    <source>
        <dbReference type="ARBA" id="ARBA00010202"/>
    </source>
</evidence>
<organism evidence="17 18">
    <name type="scientific">Candidatus Nitrosotenuis uzonensis</name>
    <dbReference type="NCBI Taxonomy" id="1407055"/>
    <lineage>
        <taxon>Archaea</taxon>
        <taxon>Nitrososphaerota</taxon>
        <taxon>Candidatus Nitrosotenuis</taxon>
    </lineage>
</organism>
<keyword evidence="7 14" id="KW-0028">Amino-acid biosynthesis</keyword>
<dbReference type="GO" id="GO:0004765">
    <property type="term" value="F:shikimate kinase activity"/>
    <property type="evidence" value="ECO:0007669"/>
    <property type="project" value="UniProtKB-UniRule"/>
</dbReference>
<dbReference type="OrthoDB" id="9602at2157"/>
<dbReference type="Gene3D" id="3.30.230.10">
    <property type="match status" value="1"/>
</dbReference>
<dbReference type="InterPro" id="IPR010189">
    <property type="entry name" value="SK_arc"/>
</dbReference>
<dbReference type="Proteomes" id="UP000018159">
    <property type="component" value="Unassembled WGS sequence"/>
</dbReference>
<dbReference type="InterPro" id="IPR013750">
    <property type="entry name" value="GHMP_kinase_C_dom"/>
</dbReference>
<comment type="catalytic activity">
    <reaction evidence="13 14">
        <text>shikimate + ATP = 3-phosphoshikimate + ADP + H(+)</text>
        <dbReference type="Rhea" id="RHEA:13121"/>
        <dbReference type="ChEBI" id="CHEBI:15378"/>
        <dbReference type="ChEBI" id="CHEBI:30616"/>
        <dbReference type="ChEBI" id="CHEBI:36208"/>
        <dbReference type="ChEBI" id="CHEBI:145989"/>
        <dbReference type="ChEBI" id="CHEBI:456216"/>
        <dbReference type="EC" id="2.7.1.71"/>
    </reaction>
</comment>
<protein>
    <recommendedName>
        <fullName evidence="5 14">Shikimate kinase</fullName>
        <shortName evidence="14">SK</shortName>
        <ecNumber evidence="4 14">2.7.1.71</ecNumber>
    </recommendedName>
</protein>
<dbReference type="InterPro" id="IPR006204">
    <property type="entry name" value="GHMP_kinase_N_dom"/>
</dbReference>
<comment type="subcellular location">
    <subcellularLocation>
        <location evidence="1 14">Cytoplasm</location>
    </subcellularLocation>
</comment>
<dbReference type="NCBIfam" id="TIGR01920">
    <property type="entry name" value="Shik_kin_archae"/>
    <property type="match status" value="1"/>
</dbReference>
<evidence type="ECO:0000256" key="11">
    <source>
        <dbReference type="ARBA" id="ARBA00022840"/>
    </source>
</evidence>
<evidence type="ECO:0000313" key="18">
    <source>
        <dbReference type="Proteomes" id="UP000018159"/>
    </source>
</evidence>
<evidence type="ECO:0000256" key="6">
    <source>
        <dbReference type="ARBA" id="ARBA00022490"/>
    </source>
</evidence>
<accession>V6AQ99</accession>
<sequence>MQAKATVFGAISIVNAIATGRGATLGIDSMVEATVSAYDGRGIHLQADSSSMSTKLVNKVVEMSVPKKELEKNRIEILLRSQIPTGYGLKSSSAISSAISLACHKMFRPRYTDTQVLLTGVEASIATRVSMTGAYDDACACYYGGTVVTDNYKRKIIRMERTPVNLAVVVFVPRSRKRGNIKQLKMLGGVFQRAWDFAREGHYWNAMVLNGLAGSTILNSDPRTVAKIIEAGALGVSVSGNGPAIAAVAKKERINRVKKAFAGLEGRTLIAQVNNKKASVHEL</sequence>
<comment type="pathway">
    <text evidence="2 14">Metabolic intermediate biosynthesis; chorismate biosynthesis; chorismate from D-erythrose 4-phosphate and phosphoenolpyruvate: step 5/7.</text>
</comment>
<dbReference type="STRING" id="1407055.NITUZ_10081"/>
<evidence type="ECO:0000256" key="14">
    <source>
        <dbReference type="HAMAP-Rule" id="MF_00370"/>
    </source>
</evidence>
<keyword evidence="8 14" id="KW-0808">Transferase</keyword>
<keyword evidence="9 14" id="KW-0547">Nucleotide-binding</keyword>
<evidence type="ECO:0000256" key="2">
    <source>
        <dbReference type="ARBA" id="ARBA00004842"/>
    </source>
</evidence>
<dbReference type="Pfam" id="PF00288">
    <property type="entry name" value="GHMP_kinases_N"/>
    <property type="match status" value="1"/>
</dbReference>
<dbReference type="GO" id="GO:0009423">
    <property type="term" value="P:chorismate biosynthetic process"/>
    <property type="evidence" value="ECO:0007669"/>
    <property type="project" value="UniProtKB-UniRule"/>
</dbReference>
<dbReference type="RefSeq" id="WP_048194057.1">
    <property type="nucleotide sequence ID" value="NZ_CBTY010000001.1"/>
</dbReference>
<dbReference type="GO" id="GO:0005737">
    <property type="term" value="C:cytoplasm"/>
    <property type="evidence" value="ECO:0007669"/>
    <property type="project" value="UniProtKB-SubCell"/>
</dbReference>
<evidence type="ECO:0000259" key="16">
    <source>
        <dbReference type="Pfam" id="PF08544"/>
    </source>
</evidence>
<evidence type="ECO:0000256" key="7">
    <source>
        <dbReference type="ARBA" id="ARBA00022605"/>
    </source>
</evidence>
<dbReference type="GO" id="GO:0009073">
    <property type="term" value="P:aromatic amino acid family biosynthetic process"/>
    <property type="evidence" value="ECO:0007669"/>
    <property type="project" value="UniProtKB-KW"/>
</dbReference>
<keyword evidence="11 14" id="KW-0067">ATP-binding</keyword>
<keyword evidence="6 14" id="KW-0963">Cytoplasm</keyword>
<evidence type="ECO:0000256" key="5">
    <source>
        <dbReference type="ARBA" id="ARBA00013853"/>
    </source>
</evidence>
<dbReference type="Pfam" id="PF08544">
    <property type="entry name" value="GHMP_kinases_C"/>
    <property type="match status" value="1"/>
</dbReference>
<evidence type="ECO:0000256" key="10">
    <source>
        <dbReference type="ARBA" id="ARBA00022777"/>
    </source>
</evidence>
<dbReference type="AlphaFoldDB" id="V6AQ99"/>
<dbReference type="GO" id="GO:0005524">
    <property type="term" value="F:ATP binding"/>
    <property type="evidence" value="ECO:0007669"/>
    <property type="project" value="UniProtKB-UniRule"/>
</dbReference>